<dbReference type="Gene3D" id="2.60.40.2410">
    <property type="entry name" value="Uncharacterised protein PF12988, DUF3872"/>
    <property type="match status" value="1"/>
</dbReference>
<organism evidence="1 2">
    <name type="scientific">Porphyromonas levii</name>
    <dbReference type="NCBI Taxonomy" id="28114"/>
    <lineage>
        <taxon>Bacteria</taxon>
        <taxon>Pseudomonadati</taxon>
        <taxon>Bacteroidota</taxon>
        <taxon>Bacteroidia</taxon>
        <taxon>Bacteroidales</taxon>
        <taxon>Porphyromonadaceae</taxon>
        <taxon>Porphyromonas</taxon>
    </lineage>
</organism>
<dbReference type="EMBL" id="SPNC01000148">
    <property type="protein sequence ID" value="TFH94287.1"/>
    <property type="molecule type" value="Genomic_DNA"/>
</dbReference>
<gene>
    <name evidence="1" type="ORF">E4P47_08205</name>
</gene>
<dbReference type="Pfam" id="PF12988">
    <property type="entry name" value="TraQ_transposon"/>
    <property type="match status" value="1"/>
</dbReference>
<proteinExistence type="predicted"/>
<dbReference type="InterPro" id="IPR024355">
    <property type="entry name" value="TraQ_bacteroidetes"/>
</dbReference>
<dbReference type="Proteomes" id="UP000297225">
    <property type="component" value="Unassembled WGS sequence"/>
</dbReference>
<dbReference type="AlphaFoldDB" id="A0A4Y8WME2"/>
<protein>
    <submittedName>
        <fullName evidence="1">DUF3872 domain-containing protein</fullName>
    </submittedName>
</protein>
<comment type="caution">
    <text evidence="1">The sequence shown here is derived from an EMBL/GenBank/DDBJ whole genome shotgun (WGS) entry which is preliminary data.</text>
</comment>
<accession>A0A4Y8WME2</accession>
<reference evidence="1 2" key="1">
    <citation type="submission" date="2019-03" db="EMBL/GenBank/DDBJ databases">
        <title>Porphyromonas levii Isolated from the Uterus of Dairy Cows.</title>
        <authorList>
            <person name="Francis A.M."/>
        </authorList>
    </citation>
    <scope>NUCLEOTIDE SEQUENCE [LARGE SCALE GENOMIC DNA]</scope>
    <source>
        <strain evidence="1 2">AF5678</strain>
    </source>
</reference>
<dbReference type="OrthoDB" id="9959953at2"/>
<name>A0A4Y8WME2_9PORP</name>
<sequence>MFIVGGLILLWVVTAISFSCRSNIEYATTTGFELRHDDYRPAVSSGINTVIKVYLKEQSDLRDNYYVLKFFSAKGDGKAYLGKELTRLEDNAWKMLPLLKDPISKDKMFLFNYTPYSYGDHEMIVSVRDGDGNERRINFKFTVEKK</sequence>
<evidence type="ECO:0000313" key="2">
    <source>
        <dbReference type="Proteomes" id="UP000297225"/>
    </source>
</evidence>
<dbReference type="STRING" id="1122973.GCA_000379925_02015"/>
<keyword evidence="2" id="KW-1185">Reference proteome</keyword>
<dbReference type="InterPro" id="IPR038707">
    <property type="entry name" value="TraQ_sf"/>
</dbReference>
<evidence type="ECO:0000313" key="1">
    <source>
        <dbReference type="EMBL" id="TFH94287.1"/>
    </source>
</evidence>